<dbReference type="InterPro" id="IPR050593">
    <property type="entry name" value="LovG"/>
</dbReference>
<keyword evidence="4" id="KW-1185">Reference proteome</keyword>
<organism evidence="3 4">
    <name type="scientific">Trichoglossum hirsutum</name>
    <dbReference type="NCBI Taxonomy" id="265104"/>
    <lineage>
        <taxon>Eukaryota</taxon>
        <taxon>Fungi</taxon>
        <taxon>Dikarya</taxon>
        <taxon>Ascomycota</taxon>
        <taxon>Pezizomycotina</taxon>
        <taxon>Geoglossomycetes</taxon>
        <taxon>Geoglossales</taxon>
        <taxon>Geoglossaceae</taxon>
        <taxon>Trichoglossum</taxon>
    </lineage>
</organism>
<evidence type="ECO:0000313" key="4">
    <source>
        <dbReference type="Proteomes" id="UP000750711"/>
    </source>
</evidence>
<comment type="caution">
    <text evidence="3">The sequence shown here is derived from an EMBL/GenBank/DDBJ whole genome shotgun (WGS) entry which is preliminary data.</text>
</comment>
<dbReference type="GO" id="GO:0016787">
    <property type="term" value="F:hydrolase activity"/>
    <property type="evidence" value="ECO:0007669"/>
    <property type="project" value="UniProtKB-KW"/>
</dbReference>
<evidence type="ECO:0000259" key="2">
    <source>
        <dbReference type="Pfam" id="PF03959"/>
    </source>
</evidence>
<evidence type="ECO:0000313" key="3">
    <source>
        <dbReference type="EMBL" id="KAH0558835.1"/>
    </source>
</evidence>
<dbReference type="PANTHER" id="PTHR48070">
    <property type="entry name" value="ESTERASE OVCA2"/>
    <property type="match status" value="1"/>
</dbReference>
<dbReference type="Pfam" id="PF03959">
    <property type="entry name" value="FSH1"/>
    <property type="match status" value="1"/>
</dbReference>
<dbReference type="GO" id="GO:0005737">
    <property type="term" value="C:cytoplasm"/>
    <property type="evidence" value="ECO:0007669"/>
    <property type="project" value="TreeGrafter"/>
</dbReference>
<accession>A0A9P8RPK2</accession>
<proteinExistence type="predicted"/>
<dbReference type="AlphaFoldDB" id="A0A9P8RPK2"/>
<evidence type="ECO:0000256" key="1">
    <source>
        <dbReference type="ARBA" id="ARBA00022801"/>
    </source>
</evidence>
<sequence length="276" mass="29811">MASADGSRPLRILMLHGYSQSGTLFRQKTRFLEAALKKAFPASHPRYPAGVELVYPTAPIRLRLSDIPGALSGPEDHDDEDSSDAWAWVRKDPHTGDWVGAEASFECLAELLRTQGVFAGVIGFSQGAAIAAMLASLMEGPTRESSFARYQSSGGIAFPESFRSLQHPPFKFAVVYSGFSSPQPRYAACYEPKIETPVLHFIGSLDGVVDEAGSLRLARACMGGENRVVYHPGGHFVPGAKPFVGALMGFLKEALRERDEEGGTETIQPAPEGLKL</sequence>
<gene>
    <name evidence="3" type="ORF">GP486_004522</name>
</gene>
<feature type="domain" description="Serine hydrolase" evidence="2">
    <location>
        <begin position="8"/>
        <end position="245"/>
    </location>
</feature>
<dbReference type="Gene3D" id="3.40.50.1820">
    <property type="entry name" value="alpha/beta hydrolase"/>
    <property type="match status" value="1"/>
</dbReference>
<protein>
    <recommendedName>
        <fullName evidence="2">Serine hydrolase domain-containing protein</fullName>
    </recommendedName>
</protein>
<dbReference type="PANTHER" id="PTHR48070:SF6">
    <property type="entry name" value="ESTERASE OVCA2"/>
    <property type="match status" value="1"/>
</dbReference>
<dbReference type="EMBL" id="JAGHQM010000723">
    <property type="protein sequence ID" value="KAH0558835.1"/>
    <property type="molecule type" value="Genomic_DNA"/>
</dbReference>
<reference evidence="3" key="1">
    <citation type="submission" date="2021-03" db="EMBL/GenBank/DDBJ databases">
        <title>Comparative genomics and phylogenomic investigation of the class Geoglossomycetes provide insights into ecological specialization and systematics.</title>
        <authorList>
            <person name="Melie T."/>
            <person name="Pirro S."/>
            <person name="Miller A.N."/>
            <person name="Quandt A."/>
        </authorList>
    </citation>
    <scope>NUCLEOTIDE SEQUENCE</scope>
    <source>
        <strain evidence="3">CAQ_001_2017</strain>
    </source>
</reference>
<name>A0A9P8RPK2_9PEZI</name>
<dbReference type="SUPFAM" id="SSF53474">
    <property type="entry name" value="alpha/beta-Hydrolases"/>
    <property type="match status" value="1"/>
</dbReference>
<dbReference type="Proteomes" id="UP000750711">
    <property type="component" value="Unassembled WGS sequence"/>
</dbReference>
<dbReference type="InterPro" id="IPR005645">
    <property type="entry name" value="FSH-like_dom"/>
</dbReference>
<dbReference type="GO" id="GO:0005634">
    <property type="term" value="C:nucleus"/>
    <property type="evidence" value="ECO:0007669"/>
    <property type="project" value="TreeGrafter"/>
</dbReference>
<keyword evidence="1" id="KW-0378">Hydrolase</keyword>
<dbReference type="GO" id="GO:0019748">
    <property type="term" value="P:secondary metabolic process"/>
    <property type="evidence" value="ECO:0007669"/>
    <property type="project" value="TreeGrafter"/>
</dbReference>
<dbReference type="InterPro" id="IPR029058">
    <property type="entry name" value="AB_hydrolase_fold"/>
</dbReference>